<evidence type="ECO:0000313" key="4">
    <source>
        <dbReference type="RefSeq" id="XP_040932067.1"/>
    </source>
</evidence>
<organism evidence="3 4">
    <name type="scientific">Gossypium hirsutum</name>
    <name type="common">Upland cotton</name>
    <name type="synonym">Gossypium mexicanum</name>
    <dbReference type="NCBI Taxonomy" id="3635"/>
    <lineage>
        <taxon>Eukaryota</taxon>
        <taxon>Viridiplantae</taxon>
        <taxon>Streptophyta</taxon>
        <taxon>Embryophyta</taxon>
        <taxon>Tracheophyta</taxon>
        <taxon>Spermatophyta</taxon>
        <taxon>Magnoliopsida</taxon>
        <taxon>eudicotyledons</taxon>
        <taxon>Gunneridae</taxon>
        <taxon>Pentapetalae</taxon>
        <taxon>rosids</taxon>
        <taxon>malvids</taxon>
        <taxon>Malvales</taxon>
        <taxon>Malvaceae</taxon>
        <taxon>Malvoideae</taxon>
        <taxon>Gossypium</taxon>
    </lineage>
</organism>
<gene>
    <name evidence="4" type="primary">LOC121205982</name>
</gene>
<name>A0ABM2YNH3_GOSHI</name>
<evidence type="ECO:0000256" key="1">
    <source>
        <dbReference type="SAM" id="MobiDB-lite"/>
    </source>
</evidence>
<protein>
    <recommendedName>
        <fullName evidence="2">Retrotransposon gag domain-containing protein</fullName>
    </recommendedName>
</protein>
<dbReference type="RefSeq" id="XP_040932067.1">
    <property type="nucleotide sequence ID" value="XM_041076133.1"/>
</dbReference>
<dbReference type="PANTHER" id="PTHR35046:SF9">
    <property type="entry name" value="RNA-DIRECTED DNA POLYMERASE"/>
    <property type="match status" value="1"/>
</dbReference>
<feature type="domain" description="Retrotransposon gag" evidence="2">
    <location>
        <begin position="162"/>
        <end position="235"/>
    </location>
</feature>
<sequence>MSQIPKRNPNEGGGFCPIRNVVTRGGVPDLTLQAIMRKMECLFDRRLEPIEEHLDRVEERGQREGTPQNARRGHRHPIQNQEDFFEPSDNDSDQALVQSVRQQGHRNHNLRERTRVDDSLKNIKMATPPFQGKNDPAYLEWEKKIELVFECHNYSESKKVKLTAIEFSDYAIVWWDQLMTSRRRNRERPISTWTKMKVIMRKRFILTYYHRDLYQHLQILTQGNRSVEEYYKEMEVAMI</sequence>
<reference evidence="3" key="1">
    <citation type="journal article" date="2020" name="Nat. Genet.">
        <title>Genomic diversifications of five Gossypium allopolyploid species and their impact on cotton improvement.</title>
        <authorList>
            <person name="Chen Z.J."/>
            <person name="Sreedasyam A."/>
            <person name="Ando A."/>
            <person name="Song Q."/>
            <person name="De Santiago L.M."/>
            <person name="Hulse-Kemp A.M."/>
            <person name="Ding M."/>
            <person name="Ye W."/>
            <person name="Kirkbride R.C."/>
            <person name="Jenkins J."/>
            <person name="Plott C."/>
            <person name="Lovell J."/>
            <person name="Lin Y.M."/>
            <person name="Vaughn R."/>
            <person name="Liu B."/>
            <person name="Simpson S."/>
            <person name="Scheffler B.E."/>
            <person name="Wen L."/>
            <person name="Saski C.A."/>
            <person name="Grover C.E."/>
            <person name="Hu G."/>
            <person name="Conover J.L."/>
            <person name="Carlson J.W."/>
            <person name="Shu S."/>
            <person name="Boston L.B."/>
            <person name="Williams M."/>
            <person name="Peterson D.G."/>
            <person name="McGee K."/>
            <person name="Jones D.C."/>
            <person name="Wendel J.F."/>
            <person name="Stelly D.M."/>
            <person name="Grimwood J."/>
            <person name="Schmutz J."/>
        </authorList>
    </citation>
    <scope>NUCLEOTIDE SEQUENCE [LARGE SCALE GENOMIC DNA]</scope>
    <source>
        <strain evidence="3">cv. TM-1</strain>
    </source>
</reference>
<dbReference type="InterPro" id="IPR005162">
    <property type="entry name" value="Retrotrans_gag_dom"/>
</dbReference>
<accession>A0ABM2YNH3</accession>
<feature type="region of interest" description="Disordered" evidence="1">
    <location>
        <begin position="56"/>
        <end position="92"/>
    </location>
</feature>
<dbReference type="Proteomes" id="UP000818029">
    <property type="component" value="Chromosome A09"/>
</dbReference>
<dbReference type="Pfam" id="PF03732">
    <property type="entry name" value="Retrotrans_gag"/>
    <property type="match status" value="1"/>
</dbReference>
<evidence type="ECO:0000313" key="3">
    <source>
        <dbReference type="Proteomes" id="UP000818029"/>
    </source>
</evidence>
<proteinExistence type="predicted"/>
<dbReference type="GeneID" id="121205982"/>
<reference evidence="4" key="2">
    <citation type="submission" date="2025-08" db="UniProtKB">
        <authorList>
            <consortium name="RefSeq"/>
        </authorList>
    </citation>
    <scope>IDENTIFICATION</scope>
</reference>
<dbReference type="PANTHER" id="PTHR35046">
    <property type="entry name" value="ZINC KNUCKLE (CCHC-TYPE) FAMILY PROTEIN"/>
    <property type="match status" value="1"/>
</dbReference>
<feature type="compositionally biased region" description="Acidic residues" evidence="1">
    <location>
        <begin position="83"/>
        <end position="92"/>
    </location>
</feature>
<keyword evidence="3" id="KW-1185">Reference proteome</keyword>
<evidence type="ECO:0000259" key="2">
    <source>
        <dbReference type="Pfam" id="PF03732"/>
    </source>
</evidence>